<comment type="caution">
    <text evidence="3">The sequence shown here is derived from an EMBL/GenBank/DDBJ whole genome shotgun (WGS) entry which is preliminary data.</text>
</comment>
<feature type="domain" description="RPRD1A/B C-terminal" evidence="2">
    <location>
        <begin position="50"/>
        <end position="152"/>
    </location>
</feature>
<sequence length="945" mass="102572">MGVSLHVKNNTKIRAAVNSKLLAEFKPHDLVQLILRVKKNDEEVTVHNRQLVNVRVDASNIEMIKQIKDRSQCKDYCQQFEDSCNKLQVFVDNLEKGIKDRVALVEMLEQSELFYDTQYGEAKIVANAYKNFGTRVNNLRRRLEEHIKALPDPYSPVPSPSVDAPSPGNTPPQAHDILESMDMDLSDEDDGNSESKEIKQIPGLGSPVNSNAGSTSSHPLLPSGLNTDFTSQLDKSKTVAGSTWTAASTERTTSQSSSSGNLVQLTEGGGTPVNDEGNSTPVQDEQPDSAQSCNPIEFLTQLISQSQKTPPAATSFFQNLTALTEKVKQSKIKPNQQDLASDQMNQSTSSGEDYVHGTTPPAPPAWESWTADRETPSYVPDTRPTPGLPFGEVPAPAHSEPYSGGSQTQNMDYGTDVQQDDLYTSVQRVNSQTYTAGVATAAQQPYDVESKPQNDSFSSQPTQPVLYSTDPQNPSTHSVDPQPPPPTPSYGTDVPYVQPDQQQQSSLGAPSLFSSGTAPPPPPVTVEGTGNNGMPSSQGQSQYTPQFYQEVPVSPSAGSGQMPQNSNTGLPPATPPVNMSETPPLPFPPLPPTSSWSQPVFSGAPPFSSAPSMFMPHPPPAPINASASVGECPKPPYPPTGCTSSINSSSSKGMPISFNASGSGIHDHADFGQRNQVSQQQQEQQQQLTEGNHSHNIMQRNLAAVPMAGYDSPASTSNPDQDVEVSTIPTMLGKGRPNRPLHPPRPPSHPPRTGGSLRPGQFSTGSCGEEDQQEFIDKLKHKSYSASAPAGPPKSILKSNAHGMRNLRTLTDHEPAQCDGGLESDDLKDGSKESACGASEMDMDFENAGNNQQVQADLGKSLPNRDWSAEPLRPHDLRAPLPGHLGPPFRGQRPEPPWSSFRRDPQYPPNRMLQPFDLFRDNHGRPFPKRHPPPFEFRHQRFPRY</sequence>
<feature type="region of interest" description="Disordered" evidence="1">
    <location>
        <begin position="242"/>
        <end position="291"/>
    </location>
</feature>
<feature type="compositionally biased region" description="Low complexity" evidence="1">
    <location>
        <begin position="245"/>
        <end position="259"/>
    </location>
</feature>
<feature type="compositionally biased region" description="Low complexity" evidence="1">
    <location>
        <begin position="489"/>
        <end position="506"/>
    </location>
</feature>
<feature type="compositionally biased region" description="Low complexity" evidence="1">
    <location>
        <begin position="673"/>
        <end position="687"/>
    </location>
</feature>
<dbReference type="InterPro" id="IPR032337">
    <property type="entry name" value="RPRD1A/B_C"/>
</dbReference>
<feature type="compositionally biased region" description="Pro residues" evidence="1">
    <location>
        <begin position="583"/>
        <end position="592"/>
    </location>
</feature>
<protein>
    <recommendedName>
        <fullName evidence="2">RPRD1A/B C-terminal domain-containing protein</fullName>
    </recommendedName>
</protein>
<proteinExistence type="predicted"/>
<accession>A0AAD9IVP1</accession>
<feature type="region of interest" description="Disordered" evidence="1">
    <location>
        <begin position="328"/>
        <end position="428"/>
    </location>
</feature>
<evidence type="ECO:0000313" key="4">
    <source>
        <dbReference type="Proteomes" id="UP001208570"/>
    </source>
</evidence>
<feature type="compositionally biased region" description="Low complexity" evidence="1">
    <location>
        <begin position="599"/>
        <end position="615"/>
    </location>
</feature>
<feature type="region of interest" description="Disordered" evidence="1">
    <location>
        <begin position="443"/>
        <end position="695"/>
    </location>
</feature>
<dbReference type="Gene3D" id="6.10.250.2560">
    <property type="match status" value="1"/>
</dbReference>
<feature type="compositionally biased region" description="Polar residues" evidence="1">
    <location>
        <begin position="556"/>
        <end position="569"/>
    </location>
</feature>
<evidence type="ECO:0000259" key="2">
    <source>
        <dbReference type="Pfam" id="PF16566"/>
    </source>
</evidence>
<dbReference type="Proteomes" id="UP001208570">
    <property type="component" value="Unassembled WGS sequence"/>
</dbReference>
<gene>
    <name evidence="3" type="ORF">LSH36_1093g00096</name>
</gene>
<organism evidence="3 4">
    <name type="scientific">Paralvinella palmiformis</name>
    <dbReference type="NCBI Taxonomy" id="53620"/>
    <lineage>
        <taxon>Eukaryota</taxon>
        <taxon>Metazoa</taxon>
        <taxon>Spiralia</taxon>
        <taxon>Lophotrochozoa</taxon>
        <taxon>Annelida</taxon>
        <taxon>Polychaeta</taxon>
        <taxon>Sedentaria</taxon>
        <taxon>Canalipalpata</taxon>
        <taxon>Terebellida</taxon>
        <taxon>Terebelliformia</taxon>
        <taxon>Alvinellidae</taxon>
        <taxon>Paralvinella</taxon>
    </lineage>
</organism>
<feature type="compositionally biased region" description="Acidic residues" evidence="1">
    <location>
        <begin position="179"/>
        <end position="192"/>
    </location>
</feature>
<feature type="compositionally biased region" description="Polar residues" evidence="1">
    <location>
        <begin position="332"/>
        <end position="351"/>
    </location>
</feature>
<feature type="compositionally biased region" description="Polar residues" evidence="1">
    <location>
        <begin position="528"/>
        <end position="547"/>
    </location>
</feature>
<feature type="compositionally biased region" description="Polar residues" evidence="1">
    <location>
        <begin position="276"/>
        <end position="291"/>
    </location>
</feature>
<evidence type="ECO:0000256" key="1">
    <source>
        <dbReference type="SAM" id="MobiDB-lite"/>
    </source>
</evidence>
<feature type="compositionally biased region" description="Polar residues" evidence="1">
    <location>
        <begin position="207"/>
        <end position="229"/>
    </location>
</feature>
<reference evidence="3" key="1">
    <citation type="journal article" date="2023" name="Mol. Biol. Evol.">
        <title>Third-Generation Sequencing Reveals the Adaptive Role of the Epigenome in Three Deep-Sea Polychaetes.</title>
        <authorList>
            <person name="Perez M."/>
            <person name="Aroh O."/>
            <person name="Sun Y."/>
            <person name="Lan Y."/>
            <person name="Juniper S.K."/>
            <person name="Young C.R."/>
            <person name="Angers B."/>
            <person name="Qian P.Y."/>
        </authorList>
    </citation>
    <scope>NUCLEOTIDE SEQUENCE</scope>
    <source>
        <strain evidence="3">P08H-3</strain>
    </source>
</reference>
<evidence type="ECO:0000313" key="3">
    <source>
        <dbReference type="EMBL" id="KAK2141471.1"/>
    </source>
</evidence>
<feature type="region of interest" description="Disordered" evidence="1">
    <location>
        <begin position="708"/>
        <end position="945"/>
    </location>
</feature>
<dbReference type="EMBL" id="JAODUP010001093">
    <property type="protein sequence ID" value="KAK2141471.1"/>
    <property type="molecule type" value="Genomic_DNA"/>
</dbReference>
<keyword evidence="4" id="KW-1185">Reference proteome</keyword>
<feature type="compositionally biased region" description="Pro residues" evidence="1">
    <location>
        <begin position="740"/>
        <end position="750"/>
    </location>
</feature>
<dbReference type="Pfam" id="PF16566">
    <property type="entry name" value="CREPT"/>
    <property type="match status" value="1"/>
</dbReference>
<feature type="region of interest" description="Disordered" evidence="1">
    <location>
        <begin position="150"/>
        <end position="229"/>
    </location>
</feature>
<dbReference type="AlphaFoldDB" id="A0AAD9IVP1"/>
<name>A0AAD9IVP1_9ANNE</name>
<feature type="compositionally biased region" description="Polar residues" evidence="1">
    <location>
        <begin position="451"/>
        <end position="473"/>
    </location>
</feature>